<feature type="region of interest" description="Disordered" evidence="1">
    <location>
        <begin position="453"/>
        <end position="494"/>
    </location>
</feature>
<feature type="compositionally biased region" description="Pro residues" evidence="1">
    <location>
        <begin position="11"/>
        <end position="20"/>
    </location>
</feature>
<evidence type="ECO:0000313" key="3">
    <source>
        <dbReference type="Proteomes" id="UP000318821"/>
    </source>
</evidence>
<feature type="region of interest" description="Disordered" evidence="1">
    <location>
        <begin position="713"/>
        <end position="775"/>
    </location>
</feature>
<reference evidence="3" key="1">
    <citation type="submission" date="2019-02" db="EMBL/GenBank/DDBJ databases">
        <title>FDA dAtabase for Regulatory Grade micrObial Sequences (FDA-ARGOS): Supporting development and validation of Infectious Disease Dx tests.</title>
        <authorList>
            <person name="Duncan R."/>
            <person name="Fisher C."/>
            <person name="Tallon L."/>
            <person name="Sadzewicz L."/>
            <person name="Sengamalay N."/>
            <person name="Ott S."/>
            <person name="Godinez A."/>
            <person name="Nagaraj S."/>
            <person name="Vavikolanu K."/>
            <person name="Vyas G."/>
            <person name="Nadendla S."/>
            <person name="Aluvathingal J."/>
            <person name="Sichtig H."/>
        </authorList>
    </citation>
    <scope>NUCLEOTIDE SEQUENCE [LARGE SCALE GENOMIC DNA]</scope>
    <source>
        <strain evidence="3">FDAARGOS_360</strain>
    </source>
</reference>
<feature type="compositionally biased region" description="Basic and acidic residues" evidence="1">
    <location>
        <begin position="1726"/>
        <end position="1735"/>
    </location>
</feature>
<feature type="compositionally biased region" description="Polar residues" evidence="1">
    <location>
        <begin position="245"/>
        <end position="256"/>
    </location>
</feature>
<dbReference type="EMBL" id="RHLD01000033">
    <property type="protein sequence ID" value="TPP41764.1"/>
    <property type="molecule type" value="Genomic_DNA"/>
</dbReference>
<feature type="region of interest" description="Disordered" evidence="1">
    <location>
        <begin position="1781"/>
        <end position="1836"/>
    </location>
</feature>
<feature type="compositionally biased region" description="Basic and acidic residues" evidence="1">
    <location>
        <begin position="2096"/>
        <end position="2106"/>
    </location>
</feature>
<feature type="compositionally biased region" description="Low complexity" evidence="1">
    <location>
        <begin position="1"/>
        <end position="10"/>
    </location>
</feature>
<feature type="region of interest" description="Disordered" evidence="1">
    <location>
        <begin position="1178"/>
        <end position="1208"/>
    </location>
</feature>
<feature type="region of interest" description="Disordered" evidence="1">
    <location>
        <begin position="347"/>
        <end position="379"/>
    </location>
</feature>
<feature type="compositionally biased region" description="Polar residues" evidence="1">
    <location>
        <begin position="2359"/>
        <end position="2373"/>
    </location>
</feature>
<dbReference type="VEuPathDB" id="TriTrypDB:LdCL_190016800"/>
<name>A0A504X0X2_LEIDO</name>
<feature type="region of interest" description="Disordered" evidence="1">
    <location>
        <begin position="2354"/>
        <end position="2390"/>
    </location>
</feature>
<feature type="compositionally biased region" description="Polar residues" evidence="1">
    <location>
        <begin position="1740"/>
        <end position="1750"/>
    </location>
</feature>
<feature type="compositionally biased region" description="Basic residues" evidence="1">
    <location>
        <begin position="2138"/>
        <end position="2147"/>
    </location>
</feature>
<feature type="region of interest" description="Disordered" evidence="1">
    <location>
        <begin position="1022"/>
        <end position="1063"/>
    </location>
</feature>
<sequence length="2438" mass="253072">MTSTASLASPPMQPSSPPAGPSVGPQQLANRRQIVPLLSSSAGDGDAVVPQPSAGTPGTVPRKASYTANLEAQVRVLEQEVRLLRTGLEQNEKLRHASATAAPLPQRSPSSKRVHFGPSSVVVLSQPPRPASASSTVATEVDGRPRLAFGQRVSATHSRIAARGPPHADTLQSRRMASLGKPARTSTRSASVSSSSPAPATSTTSVNLSPAPASLRGGNTNGIPLQGAATGGTLVTPVTADAQPPASSLTGPSSVSPAAATVWASTDPSLLWPRAAAAATGTLANASDLSRYPFRAMTTSSPAAAPTPVIPEPPVMSSAQVVSAPVGTASAAASPIVVAMSSEGHPLTSLPQRATPASGPVTDATPSPAAVPAAPPATPPPAADIALAAASPLARATALPPSVSATATPAGSSSPAAGPATVAQLETEVLSLRDALAQREALLHRVLLELHDRNGSGGACRQGSPARGETPPRQRQGTGAAVAAPGERERQQSRQAMRILTEELFAVQTQLSHARASHQLPSSGPLQKQLDVALKKLKAWEDWYAASATAAGDEAAGVTAGNSNAIPSAKDAFSSSRQQPPSKANNAEQSAGAAVATTGPHNRKGSPEKEKRAHKTTAPGWCPHCGIALPAAPSVLKKSSRVGSGVVPCGVGLPGLAPASATSDLPAYYASLSSPSALLPQRPHAAAPSAPYVSAYALDSAMFHHLTSQFGGSGAGVSGSAGAEPEAANKMSGGAATPPPPPPEAASSPSSPTQANETKGKSRSAHVSEKAYAATAHQNSHTGACGASPMWAVPISGTSTAGVSGVKGGARERAMQAAFMGGRAASVPYVSPYCDRLDHAQQQAYRAQRYVTQLAREAAVRELAEAERQVAEQRLSFWKHHHPSSHDLSATDGRSFWFSDLLRHGSHEKSELRGGGHSDSSDSSDRATEVFYDHQSGLPQHEPTGPSTARSGDNDARKGSVDSFPASTFASTASGATSSALVGTVDEAVVTMDHAVRVPSALRGAGRRTMFDVLVDVAARQRRQEQRQSQPQESAEGKSLASKPSTATRDAQVLAPHPSGTAASSLVVASSAREVTYQMLFPRAAVAAAAARMSSSGPTTPPAVGSTRELGKAYTLAAAPPAAASAAEPPSPSRSERIHRYTSPVSHRSPPLSSPPPPERAKPDRRLRHLLPAHLRGCPAASQSADDNSHRHQLQTARQHEANCPPARHAGHRAEVSALDVSDISSISSCSEDDTATPGMRHPPPHRGTRRNAAEPSAAASTSHPQAPTAVARPTLLSRLIDGGAEELVRLSHHREGRDRGEPDRPQGAAKEPKTRWALLEHVLMGTAGAAASSSHAGRTKLADPDSTSSRGEDFGHDGGGVVDLRRDLDDEVPQWVRQHEAARERLAHNAHMLATARVAAADKARAQVATTAAASQAFFGKPRIFYPSSMARRTPSAASYAASGLAGGGAAWSTVSDVGRGRHDTRSALTAVATAAGVPRSLLAFWKEGKRLLKQRSSNATAVAVVEYLWQRFQAWKPCGLRLLHRLHSGFCSCEAAAPPAGSSLSRAEHESGPGRLLVNPACDDAVEDAGGPIEDISGTTSSDDDGGHASAGIELQMKVRYMDGRADDAETTPAEQQRRWTFLVPEPALTQVPVLLQEYLYLAPPYTVLREVQTVLSSYNFTTDALLRQHAAEEKAAQEERQRRRALDASNVAGVAAQKTNASLTTAAVAGRAAADAFLEGHILDRGDGESGGRQRGVSPTRSGSLRNSAAASAPTRWWAALEGNDETSVVREAASIHTRAPADHADAPVANRSPTSLRREFGGEPVNLGPTRPGRATPLKHPQRRQWPVEDEEDTHLRIQSADGVEGHTPTAVRQCGSGCAGASPEPHQPPAQWLQGVPSEQPTVSPSYVRASTASVNSISIDGFYDPLAMPALPTTGAKRGIAAAWGANERRGDGGGSGTNGLAIATADVTTVLTRESRHGAGREFVPEDALERGLAAGPRQLPIPPQMTARPSNSLRSPGEVEPAAGVFGAVVGEDARGRGGNALSNEMSTVTAAAISADPLMDHRVGGGFPRGPTADWDIPVEVLFALSGGSGQWRERSEQPLRHTRRHRDAEVGSVRKEDEDDDGAPVVQQGLAGARSQAITSARFAQKPVHAHKRHRHETRTSDGAFEFTARGGASSALGSAAASQLASQRIPPSATFSFPTPRWRSASAASSLVSSAAPSSSSPSSLSEPEDGDDDGVKGGGTAHAARKPCWKVNVNGAVRWPRHGTRRSERDGVFVRRQQQQQERWIRELWGRGKQNSEPSVSPAAPSSVSAPAHAPAGPSPCSQHQQQTSQWHRQAIMCTSKPLSSAVDASISAMRAASASARAAPITSETGGNAAMNSAPRSSPLPDEDSAAMASHADPLTSLSSLEAIVRGVPSVPVLHQAEDADASTATASFFALEDVYLSDTD</sequence>
<dbReference type="VEuPathDB" id="TriTrypDB:LdBPK_191160.1"/>
<feature type="compositionally biased region" description="Low complexity" evidence="1">
    <location>
        <begin position="2204"/>
        <end position="2217"/>
    </location>
</feature>
<feature type="compositionally biased region" description="Low complexity" evidence="1">
    <location>
        <begin position="1118"/>
        <end position="1128"/>
    </location>
</feature>
<feature type="region of interest" description="Disordered" evidence="1">
    <location>
        <begin position="1"/>
        <end position="64"/>
    </location>
</feature>
<evidence type="ECO:0000256" key="1">
    <source>
        <dbReference type="SAM" id="MobiDB-lite"/>
    </source>
</evidence>
<feature type="region of interest" description="Disordered" evidence="1">
    <location>
        <begin position="1228"/>
        <end position="1271"/>
    </location>
</feature>
<feature type="region of interest" description="Disordered" evidence="1">
    <location>
        <begin position="907"/>
        <end position="963"/>
    </location>
</feature>
<feature type="region of interest" description="Disordered" evidence="1">
    <location>
        <begin position="568"/>
        <end position="617"/>
    </location>
</feature>
<feature type="compositionally biased region" description="Polar residues" evidence="1">
    <location>
        <begin position="573"/>
        <end position="589"/>
    </location>
</feature>
<feature type="region of interest" description="Disordered" evidence="1">
    <location>
        <begin position="1726"/>
        <end position="1755"/>
    </location>
</feature>
<dbReference type="VEuPathDB" id="TriTrypDB:LdCL_190016700"/>
<feature type="region of interest" description="Disordered" evidence="1">
    <location>
        <begin position="1983"/>
        <end position="2005"/>
    </location>
</feature>
<proteinExistence type="predicted"/>
<dbReference type="VEuPathDB" id="TriTrypDB:LDHU3_19.1410"/>
<protein>
    <submittedName>
        <fullName evidence="2">Uncharacterized protein</fullName>
    </submittedName>
</protein>
<feature type="region of interest" description="Disordered" evidence="1">
    <location>
        <begin position="1118"/>
        <end position="1163"/>
    </location>
</feature>
<gene>
    <name evidence="2" type="ORF">CGC20_8745</name>
</gene>
<feature type="region of interest" description="Disordered" evidence="1">
    <location>
        <begin position="1292"/>
        <end position="1313"/>
    </location>
</feature>
<dbReference type="Proteomes" id="UP000318821">
    <property type="component" value="Unassembled WGS sequence"/>
</dbReference>
<feature type="region of interest" description="Disordered" evidence="1">
    <location>
        <begin position="2079"/>
        <end position="2155"/>
    </location>
</feature>
<dbReference type="VEuPathDB" id="TriTrypDB:LdBPK_191170.1"/>
<accession>A0A504X0X2</accession>
<feature type="compositionally biased region" description="Low complexity" evidence="1">
    <location>
        <begin position="183"/>
        <end position="206"/>
    </location>
</feature>
<feature type="region of interest" description="Disordered" evidence="1">
    <location>
        <begin position="94"/>
        <end position="256"/>
    </location>
</feature>
<feature type="region of interest" description="Disordered" evidence="1">
    <location>
        <begin position="1330"/>
        <end position="1362"/>
    </location>
</feature>
<evidence type="ECO:0000313" key="2">
    <source>
        <dbReference type="EMBL" id="TPP41764.1"/>
    </source>
</evidence>
<feature type="region of interest" description="Disordered" evidence="1">
    <location>
        <begin position="2204"/>
        <end position="2235"/>
    </location>
</feature>
<organism evidence="2 3">
    <name type="scientific">Leishmania donovani</name>
    <dbReference type="NCBI Taxonomy" id="5661"/>
    <lineage>
        <taxon>Eukaryota</taxon>
        <taxon>Discoba</taxon>
        <taxon>Euglenozoa</taxon>
        <taxon>Kinetoplastea</taxon>
        <taxon>Metakinetoplastina</taxon>
        <taxon>Trypanosomatida</taxon>
        <taxon>Trypanosomatidae</taxon>
        <taxon>Leishmaniinae</taxon>
        <taxon>Leishmania</taxon>
    </lineage>
</organism>
<dbReference type="VEuPathDB" id="TriTrypDB:LDHU3_19.1400"/>
<feature type="region of interest" description="Disordered" evidence="1">
    <location>
        <begin position="2281"/>
        <end position="2325"/>
    </location>
</feature>
<feature type="compositionally biased region" description="Low complexity" evidence="1">
    <location>
        <begin position="2288"/>
        <end position="2325"/>
    </location>
</feature>
<feature type="compositionally biased region" description="Basic and acidic residues" evidence="1">
    <location>
        <begin position="907"/>
        <end position="932"/>
    </location>
</feature>
<comment type="caution">
    <text evidence="2">The sequence shown here is derived from an EMBL/GenBank/DDBJ whole genome shotgun (WGS) entry which is preliminary data.</text>
</comment>
<feature type="region of interest" description="Disordered" evidence="1">
    <location>
        <begin position="1849"/>
        <end position="1889"/>
    </location>
</feature>